<protein>
    <submittedName>
        <fullName evidence="1">Uncharacterized protein</fullName>
    </submittedName>
</protein>
<sequence length="128" mass="15458">MSVTKIDPTWAPMMVPDCIHFWRYPMNILLTPIPGKISKPNFYFQNTENKKWLNYFHKLKEKLMPDINVEYPESDGEPMAENTKQYKMIVKIKENLEYLFRDRNDIFIAADLFWYPVQYNNKKNTPLM</sequence>
<reference evidence="2" key="1">
    <citation type="submission" date="2012-11" db="EMBL/GenBank/DDBJ databases">
        <authorList>
            <person name="Lucero-Rivera Y.E."/>
            <person name="Tovar-Ramirez D."/>
        </authorList>
    </citation>
    <scope>NUCLEOTIDE SEQUENCE [LARGE SCALE GENOMIC DNA]</scope>
    <source>
        <strain evidence="2">Araruama</strain>
    </source>
</reference>
<gene>
    <name evidence="1" type="ORF">OMM_14827</name>
</gene>
<comment type="caution">
    <text evidence="1">The sequence shown here is derived from an EMBL/GenBank/DDBJ whole genome shotgun (WGS) entry which is preliminary data.</text>
</comment>
<dbReference type="EMBL" id="ATBP01003217">
    <property type="protein sequence ID" value="ETR65095.1"/>
    <property type="molecule type" value="Genomic_DNA"/>
</dbReference>
<evidence type="ECO:0000313" key="1">
    <source>
        <dbReference type="EMBL" id="ETR65095.1"/>
    </source>
</evidence>
<dbReference type="PANTHER" id="PTHR33352">
    <property type="entry name" value="SLR1095 PROTEIN"/>
    <property type="match status" value="1"/>
</dbReference>
<name>A0A1V1NRA6_9BACT</name>
<proteinExistence type="predicted"/>
<organism evidence="1 2">
    <name type="scientific">Candidatus Magnetoglobus multicellularis str. Araruama</name>
    <dbReference type="NCBI Taxonomy" id="890399"/>
    <lineage>
        <taxon>Bacteria</taxon>
        <taxon>Pseudomonadati</taxon>
        <taxon>Thermodesulfobacteriota</taxon>
        <taxon>Desulfobacteria</taxon>
        <taxon>Desulfobacterales</taxon>
        <taxon>Desulfobacteraceae</taxon>
        <taxon>Candidatus Magnetoglobus</taxon>
    </lineage>
</organism>
<evidence type="ECO:0000313" key="2">
    <source>
        <dbReference type="Proteomes" id="UP000189670"/>
    </source>
</evidence>
<dbReference type="PANTHER" id="PTHR33352:SF2">
    <property type="entry name" value="SLL0995 PROTEIN"/>
    <property type="match status" value="1"/>
</dbReference>
<dbReference type="AlphaFoldDB" id="A0A1V1NRA6"/>
<dbReference type="Proteomes" id="UP000189670">
    <property type="component" value="Unassembled WGS sequence"/>
</dbReference>
<accession>A0A1V1NRA6</accession>